<accession>A0A128EFY5</accession>
<organism evidence="1 2">
    <name type="scientific">Campylobacter geochelonis</name>
    <dbReference type="NCBI Taxonomy" id="1780362"/>
    <lineage>
        <taxon>Bacteria</taxon>
        <taxon>Pseudomonadati</taxon>
        <taxon>Campylobacterota</taxon>
        <taxon>Epsilonproteobacteria</taxon>
        <taxon>Campylobacterales</taxon>
        <taxon>Campylobacteraceae</taxon>
        <taxon>Campylobacter</taxon>
    </lineage>
</organism>
<dbReference type="RefSeq" id="WP_075493412.1">
    <property type="nucleotide sequence ID" value="NZ_CP053844.1"/>
</dbReference>
<dbReference type="Proteomes" id="UP000069632">
    <property type="component" value="Unassembled WGS sequence"/>
</dbReference>
<proteinExistence type="predicted"/>
<gene>
    <name evidence="1" type="ORF">ERS672216_00721</name>
</gene>
<evidence type="ECO:0000313" key="2">
    <source>
        <dbReference type="Proteomes" id="UP000069632"/>
    </source>
</evidence>
<reference evidence="1 2" key="1">
    <citation type="submission" date="2016-02" db="EMBL/GenBank/DDBJ databases">
        <authorList>
            <consortium name="Pathogen Informatics"/>
        </authorList>
    </citation>
    <scope>NUCLEOTIDE SEQUENCE [LARGE SCALE GENOMIC DNA]</scope>
    <source>
        <strain evidence="1 2">RC20</strain>
    </source>
</reference>
<protein>
    <submittedName>
        <fullName evidence="1">Uncharacterized protein</fullName>
    </submittedName>
</protein>
<keyword evidence="2" id="KW-1185">Reference proteome</keyword>
<dbReference type="AlphaFoldDB" id="A0A128EFY5"/>
<dbReference type="EMBL" id="FIZP01000002">
    <property type="protein sequence ID" value="CZE47113.1"/>
    <property type="molecule type" value="Genomic_DNA"/>
</dbReference>
<name>A0A128EFY5_9BACT</name>
<sequence>MNNQIFQKTTIENVGSHAIKECLTRYDGADKYKEKWVAPGFTYINNKALLVRKSTENINLASIKCPKNSEVWIGHYEYKFGNLDISHGAFVLDKDNGVVKFVHIIY</sequence>
<evidence type="ECO:0000313" key="1">
    <source>
        <dbReference type="EMBL" id="CZE47113.1"/>
    </source>
</evidence>